<comment type="catalytic activity">
    <reaction evidence="8 9">
        <text>N-acetyl-L-glutamate + ATP = N-acetyl-L-glutamyl 5-phosphate + ADP</text>
        <dbReference type="Rhea" id="RHEA:14629"/>
        <dbReference type="ChEBI" id="CHEBI:30616"/>
        <dbReference type="ChEBI" id="CHEBI:44337"/>
        <dbReference type="ChEBI" id="CHEBI:57936"/>
        <dbReference type="ChEBI" id="CHEBI:456216"/>
        <dbReference type="EC" id="2.7.2.8"/>
    </reaction>
</comment>
<keyword evidence="3 9" id="KW-0028">Amino-acid biosynthesis</keyword>
<evidence type="ECO:0000313" key="11">
    <source>
        <dbReference type="EMBL" id="ANX04841.1"/>
    </source>
</evidence>
<dbReference type="Gene3D" id="3.40.1160.10">
    <property type="entry name" value="Acetylglutamate kinase-like"/>
    <property type="match status" value="1"/>
</dbReference>
<dbReference type="EC" id="2.7.2.8" evidence="9"/>
<reference evidence="12" key="1">
    <citation type="submission" date="2016-03" db="EMBL/GenBank/DDBJ databases">
        <title>Complete genome sequence of Solimmundus cernigliae, representing a novel lineage of polycyclic aromatic hydrocarbon degraders within the Gammaproteobacteria.</title>
        <authorList>
            <person name="Singleton D.R."/>
            <person name="Dickey A.N."/>
            <person name="Scholl E.H."/>
            <person name="Wright F.A."/>
            <person name="Aitken M.D."/>
        </authorList>
    </citation>
    <scope>NUCLEOTIDE SEQUENCE [LARGE SCALE GENOMIC DNA]</scope>
    <source>
        <strain evidence="12">TR3.2</strain>
    </source>
</reference>
<evidence type="ECO:0000313" key="12">
    <source>
        <dbReference type="Proteomes" id="UP000092952"/>
    </source>
</evidence>
<keyword evidence="5 9" id="KW-0547">Nucleotide-binding</keyword>
<dbReference type="PIRSF" id="PIRSF000728">
    <property type="entry name" value="NAGK"/>
    <property type="match status" value="1"/>
</dbReference>
<evidence type="ECO:0000256" key="4">
    <source>
        <dbReference type="ARBA" id="ARBA00022679"/>
    </source>
</evidence>
<dbReference type="SUPFAM" id="SSF53633">
    <property type="entry name" value="Carbamate kinase-like"/>
    <property type="match status" value="1"/>
</dbReference>
<keyword evidence="9" id="KW-0963">Cytoplasm</keyword>
<feature type="domain" description="Aspartate/glutamate/uridylate kinase" evidence="10">
    <location>
        <begin position="29"/>
        <end position="275"/>
    </location>
</feature>
<feature type="site" description="Transition state stabilizer" evidence="9">
    <location>
        <position position="33"/>
    </location>
</feature>
<evidence type="ECO:0000256" key="3">
    <source>
        <dbReference type="ARBA" id="ARBA00022605"/>
    </source>
</evidence>
<dbReference type="PANTHER" id="PTHR23342:SF0">
    <property type="entry name" value="N-ACETYLGLUTAMATE SYNTHASE, MITOCHONDRIAL"/>
    <property type="match status" value="1"/>
</dbReference>
<dbReference type="PANTHER" id="PTHR23342">
    <property type="entry name" value="N-ACETYLGLUTAMATE SYNTHASE"/>
    <property type="match status" value="1"/>
</dbReference>
<dbReference type="EMBL" id="CP014671">
    <property type="protein sequence ID" value="ANX04841.1"/>
    <property type="molecule type" value="Genomic_DNA"/>
</dbReference>
<dbReference type="GO" id="GO:0003991">
    <property type="term" value="F:acetylglutamate kinase activity"/>
    <property type="evidence" value="ECO:0007669"/>
    <property type="project" value="UniProtKB-UniRule"/>
</dbReference>
<dbReference type="GO" id="GO:0042450">
    <property type="term" value="P:L-arginine biosynthetic process via ornithine"/>
    <property type="evidence" value="ECO:0007669"/>
    <property type="project" value="UniProtKB-UniRule"/>
</dbReference>
<evidence type="ECO:0000256" key="7">
    <source>
        <dbReference type="ARBA" id="ARBA00022840"/>
    </source>
</evidence>
<dbReference type="InParanoid" id="A0A1B1YVN4"/>
<dbReference type="STRING" id="1810504.PG2T_12135"/>
<dbReference type="FunFam" id="3.40.1160.10:FF:000004">
    <property type="entry name" value="Acetylglutamate kinase"/>
    <property type="match status" value="1"/>
</dbReference>
<feature type="binding site" evidence="9">
    <location>
        <position position="90"/>
    </location>
    <ligand>
        <name>substrate</name>
    </ligand>
</feature>
<dbReference type="UniPathway" id="UPA00068">
    <property type="reaction ID" value="UER00107"/>
</dbReference>
<dbReference type="InterPro" id="IPR037528">
    <property type="entry name" value="ArgB"/>
</dbReference>
<feature type="binding site" evidence="9">
    <location>
        <position position="196"/>
    </location>
    <ligand>
        <name>substrate</name>
    </ligand>
</feature>
<dbReference type="FunCoup" id="A0A1B1YVN4">
    <property type="interactions" value="340"/>
</dbReference>
<keyword evidence="2 9" id="KW-0055">Arginine biosynthesis</keyword>
<evidence type="ECO:0000256" key="1">
    <source>
        <dbReference type="ARBA" id="ARBA00004828"/>
    </source>
</evidence>
<evidence type="ECO:0000256" key="9">
    <source>
        <dbReference type="HAMAP-Rule" id="MF_00082"/>
    </source>
</evidence>
<feature type="binding site" evidence="9">
    <location>
        <begin position="68"/>
        <end position="69"/>
    </location>
    <ligand>
        <name>substrate</name>
    </ligand>
</feature>
<evidence type="ECO:0000256" key="8">
    <source>
        <dbReference type="ARBA" id="ARBA00048141"/>
    </source>
</evidence>
<dbReference type="Proteomes" id="UP000092952">
    <property type="component" value="Chromosome"/>
</dbReference>
<organism evidence="11 12">
    <name type="scientific">Immundisolibacter cernigliae</name>
    <dbReference type="NCBI Taxonomy" id="1810504"/>
    <lineage>
        <taxon>Bacteria</taxon>
        <taxon>Pseudomonadati</taxon>
        <taxon>Pseudomonadota</taxon>
        <taxon>Gammaproteobacteria</taxon>
        <taxon>Immundisolibacterales</taxon>
        <taxon>Immundisolibacteraceae</taxon>
        <taxon>Immundisolibacter</taxon>
    </lineage>
</organism>
<dbReference type="NCBIfam" id="TIGR00761">
    <property type="entry name" value="argB"/>
    <property type="match status" value="1"/>
</dbReference>
<dbReference type="InterPro" id="IPR004662">
    <property type="entry name" value="AcgluKinase_fam"/>
</dbReference>
<gene>
    <name evidence="9" type="primary">argB</name>
    <name evidence="11" type="ORF">PG2T_12135</name>
</gene>
<comment type="function">
    <text evidence="9">Catalyzes the ATP-dependent phosphorylation of N-acetyl-L-glutamate.</text>
</comment>
<dbReference type="InterPro" id="IPR041727">
    <property type="entry name" value="NAGK-C"/>
</dbReference>
<protein>
    <recommendedName>
        <fullName evidence="9">Acetylglutamate kinase</fullName>
        <ecNumber evidence="9">2.7.2.8</ecNumber>
    </recommendedName>
    <alternativeName>
        <fullName evidence="9">N-acetyl-L-glutamate 5-phosphotransferase</fullName>
    </alternativeName>
    <alternativeName>
        <fullName evidence="9">NAG kinase</fullName>
        <shortName evidence="9">NAGK</shortName>
    </alternativeName>
</protein>
<accession>A0A1B1YVN4</accession>
<keyword evidence="12" id="KW-1185">Reference proteome</keyword>
<name>A0A1B1YVN4_9GAMM</name>
<keyword evidence="6 9" id="KW-0418">Kinase</keyword>
<keyword evidence="4 9" id="KW-0808">Transferase</keyword>
<evidence type="ECO:0000256" key="5">
    <source>
        <dbReference type="ARBA" id="ARBA00022741"/>
    </source>
</evidence>
<dbReference type="InterPro" id="IPR001048">
    <property type="entry name" value="Asp/Glu/Uridylate_kinase"/>
</dbReference>
<comment type="subcellular location">
    <subcellularLocation>
        <location evidence="9">Cytoplasm</location>
    </subcellularLocation>
</comment>
<dbReference type="OrthoDB" id="9803155at2"/>
<sequence length="307" mass="31640">MSLSIDAAHRVAVVLVEALPYIRRFRGQTIVVKYGGNAMVDAQLKHSFARDIVLMKLVGMNPVVVHGGGPQIGELLGRLGIQSRFVDGQRVTDAATMDVVEMVLGGLVNKDIVNLINSHGGRAVGITGKDAAAIRARKLSLRHAGDDASLPDEIIDLGHVGEVEVIDTALLDLLSGRDFIPVVAPIGVGADGATYNINADTVAGKLAAALKAEKLMLLTNTAGVLDGSGKLIPRMDAATAQALIADGTIHGGMLPKINCALDAVAGGVGAAHILDGRVEHAVLLEVFTDSGVGTLIAGALDGIWPAS</sequence>
<dbReference type="GO" id="GO:0005737">
    <property type="term" value="C:cytoplasm"/>
    <property type="evidence" value="ECO:0007669"/>
    <property type="project" value="UniProtKB-SubCell"/>
</dbReference>
<dbReference type="PRINTS" id="PR01469">
    <property type="entry name" value="CARBMTKINASE"/>
</dbReference>
<evidence type="ECO:0000256" key="2">
    <source>
        <dbReference type="ARBA" id="ARBA00022571"/>
    </source>
</evidence>
<dbReference type="InterPro" id="IPR036393">
    <property type="entry name" value="AceGlu_kinase-like_sf"/>
</dbReference>
<dbReference type="HAMAP" id="MF_00082">
    <property type="entry name" value="ArgB"/>
    <property type="match status" value="1"/>
</dbReference>
<comment type="similarity">
    <text evidence="9">Belongs to the acetylglutamate kinase family. ArgB subfamily.</text>
</comment>
<dbReference type="RefSeq" id="WP_068805857.1">
    <property type="nucleotide sequence ID" value="NZ_CP014671.1"/>
</dbReference>
<feature type="site" description="Transition state stabilizer" evidence="9">
    <location>
        <position position="256"/>
    </location>
</feature>
<dbReference type="GO" id="GO:0005524">
    <property type="term" value="F:ATP binding"/>
    <property type="evidence" value="ECO:0007669"/>
    <property type="project" value="UniProtKB-UniRule"/>
</dbReference>
<comment type="pathway">
    <text evidence="1 9">Amino-acid biosynthesis; L-arginine biosynthesis; N(2)-acetyl-L-ornithine from L-glutamate: step 2/4.</text>
</comment>
<proteinExistence type="inferred from homology"/>
<dbReference type="AlphaFoldDB" id="A0A1B1YVN4"/>
<evidence type="ECO:0000259" key="10">
    <source>
        <dbReference type="Pfam" id="PF00696"/>
    </source>
</evidence>
<dbReference type="KEGG" id="gbi:PG2T_12135"/>
<dbReference type="CDD" id="cd04250">
    <property type="entry name" value="AAK_NAGK-C"/>
    <property type="match status" value="1"/>
</dbReference>
<keyword evidence="7 9" id="KW-0067">ATP-binding</keyword>
<evidence type="ECO:0000256" key="6">
    <source>
        <dbReference type="ARBA" id="ARBA00022777"/>
    </source>
</evidence>
<dbReference type="Pfam" id="PF00696">
    <property type="entry name" value="AA_kinase"/>
    <property type="match status" value="1"/>
</dbReference>